<dbReference type="GO" id="GO:0007140">
    <property type="term" value="P:male meiotic nuclear division"/>
    <property type="evidence" value="ECO:0007669"/>
    <property type="project" value="TreeGrafter"/>
</dbReference>
<dbReference type="InParanoid" id="A0A7E5WMT4"/>
<dbReference type="InterPro" id="IPR036910">
    <property type="entry name" value="HMG_box_dom_sf"/>
</dbReference>
<dbReference type="RefSeq" id="XP_026741657.1">
    <property type="nucleotide sequence ID" value="XM_026885856.1"/>
</dbReference>
<dbReference type="Gene3D" id="1.10.30.10">
    <property type="entry name" value="High mobility group box domain"/>
    <property type="match status" value="1"/>
</dbReference>
<evidence type="ECO:0000256" key="6">
    <source>
        <dbReference type="ARBA" id="ARBA00022782"/>
    </source>
</evidence>
<evidence type="ECO:0000256" key="10">
    <source>
        <dbReference type="ARBA" id="ARBA00023254"/>
    </source>
</evidence>
<dbReference type="GO" id="GO:0060964">
    <property type="term" value="P:regulation of miRNA-mediated gene silencing"/>
    <property type="evidence" value="ECO:0007669"/>
    <property type="project" value="InterPro"/>
</dbReference>
<feature type="DNA-binding region" description="HMG box" evidence="11">
    <location>
        <begin position="3"/>
        <end position="72"/>
    </location>
</feature>
<evidence type="ECO:0000256" key="7">
    <source>
        <dbReference type="ARBA" id="ARBA00023125"/>
    </source>
</evidence>
<reference evidence="15" key="1">
    <citation type="submission" date="2025-08" db="UniProtKB">
        <authorList>
            <consortium name="RefSeq"/>
        </authorList>
    </citation>
    <scope>IDENTIFICATION</scope>
</reference>
<dbReference type="GO" id="GO:0030154">
    <property type="term" value="P:cell differentiation"/>
    <property type="evidence" value="ECO:0007669"/>
    <property type="project" value="UniProtKB-KW"/>
</dbReference>
<accession>A0A7E5WMT4</accession>
<dbReference type="KEGG" id="tnl:113503773"/>
<dbReference type="PANTHER" id="PTHR21358">
    <property type="entry name" value="PROTEIN MAELSTROM HOMOLOG"/>
    <property type="match status" value="1"/>
</dbReference>
<dbReference type="Pfam" id="PF09011">
    <property type="entry name" value="HMG_box_2"/>
    <property type="match status" value="1"/>
</dbReference>
<feature type="compositionally biased region" description="Polar residues" evidence="12">
    <location>
        <begin position="373"/>
        <end position="384"/>
    </location>
</feature>
<evidence type="ECO:0000256" key="2">
    <source>
        <dbReference type="ARBA" id="ARBA00004496"/>
    </source>
</evidence>
<dbReference type="InterPro" id="IPR039259">
    <property type="entry name" value="Protein_maelstrom"/>
</dbReference>
<dbReference type="GO" id="GO:0034587">
    <property type="term" value="P:piRNA processing"/>
    <property type="evidence" value="ECO:0007669"/>
    <property type="project" value="TreeGrafter"/>
</dbReference>
<comment type="subcellular location">
    <subcellularLocation>
        <location evidence="2">Cytoplasm</location>
    </subcellularLocation>
    <subcellularLocation>
        <location evidence="1">Nucleus</location>
    </subcellularLocation>
</comment>
<comment type="similarity">
    <text evidence="3">Belongs to the maelstrom family.</text>
</comment>
<evidence type="ECO:0000256" key="1">
    <source>
        <dbReference type="ARBA" id="ARBA00004123"/>
    </source>
</evidence>
<sequence length="442" mass="50300">MPKKPPRNAFYFFMQDFRKQQREKGINYETLAEVSKDADPAWRNAPAPVRAKYDNMARTLKNNRGIPLAKFTSTGIPLAAIQQQQQDLQDAIQYEIQDITNMIKTKVINHKITEEDFYIMDVNSYCKASDHYVIGEFTVLRFNLRYGFKDFYHEMVNPGRIPVGYASDVKIGSQELGLKMPDDEHDKSNCLQILANIIDYLKQEDNNVKSLPPLFTMPDKVAQVQDFILQMCTKAGEDEFLFRVYKLDTMFFQLINQIRTHKNEGFPKESLALVQLKKDPFKYTPGLACEYHEESDKAVECSLARCKRWAYTVLDSCCPAAGLRAAPGSHVPLDYDVESILKYKDMKSSNAAYTVIHDSFSTTGNESMFERSATGSNVGESSYGSERKEKRTYAPLRMPQTDYSKSMRPAPELTDEDHFPSLGGAGRGRGLSRSFGKMNIGK</sequence>
<evidence type="ECO:0000259" key="13">
    <source>
        <dbReference type="PROSITE" id="PS50118"/>
    </source>
</evidence>
<keyword evidence="5" id="KW-0963">Cytoplasm</keyword>
<dbReference type="CTD" id="84944"/>
<dbReference type="OrthoDB" id="24555at2759"/>
<protein>
    <submittedName>
        <fullName evidence="15">Protein maelstrom homolog</fullName>
    </submittedName>
</protein>
<evidence type="ECO:0000256" key="5">
    <source>
        <dbReference type="ARBA" id="ARBA00022490"/>
    </source>
</evidence>
<keyword evidence="4" id="KW-0217">Developmental protein</keyword>
<gene>
    <name evidence="15" type="primary">LOC113503773</name>
</gene>
<dbReference type="GO" id="GO:0045892">
    <property type="term" value="P:negative regulation of DNA-templated transcription"/>
    <property type="evidence" value="ECO:0007669"/>
    <property type="project" value="TreeGrafter"/>
</dbReference>
<evidence type="ECO:0000256" key="11">
    <source>
        <dbReference type="PROSITE-ProRule" id="PRU00267"/>
    </source>
</evidence>
<dbReference type="GeneID" id="113503773"/>
<dbReference type="SMART" id="SM00398">
    <property type="entry name" value="HMG"/>
    <property type="match status" value="1"/>
</dbReference>
<feature type="region of interest" description="Disordered" evidence="12">
    <location>
        <begin position="367"/>
        <end position="442"/>
    </location>
</feature>
<dbReference type="FunCoup" id="A0A7E5WMT4">
    <property type="interactions" value="43"/>
</dbReference>
<dbReference type="Proteomes" id="UP000322000">
    <property type="component" value="Chromosome 20"/>
</dbReference>
<evidence type="ECO:0000256" key="8">
    <source>
        <dbReference type="ARBA" id="ARBA00023158"/>
    </source>
</evidence>
<dbReference type="CDD" id="cd21992">
    <property type="entry name" value="HMG-box_MAEL"/>
    <property type="match status" value="1"/>
</dbReference>
<keyword evidence="14" id="KW-1185">Reference proteome</keyword>
<keyword evidence="10" id="KW-0469">Meiosis</keyword>
<dbReference type="SUPFAM" id="SSF47095">
    <property type="entry name" value="HMG-box"/>
    <property type="match status" value="1"/>
</dbReference>
<proteinExistence type="inferred from homology"/>
<evidence type="ECO:0000256" key="12">
    <source>
        <dbReference type="SAM" id="MobiDB-lite"/>
    </source>
</evidence>
<dbReference type="AlphaFoldDB" id="A0A7E5WMT4"/>
<organism evidence="14 15">
    <name type="scientific">Trichoplusia ni</name>
    <name type="common">Cabbage looper</name>
    <dbReference type="NCBI Taxonomy" id="7111"/>
    <lineage>
        <taxon>Eukaryota</taxon>
        <taxon>Metazoa</taxon>
        <taxon>Ecdysozoa</taxon>
        <taxon>Arthropoda</taxon>
        <taxon>Hexapoda</taxon>
        <taxon>Insecta</taxon>
        <taxon>Pterygota</taxon>
        <taxon>Neoptera</taxon>
        <taxon>Endopterygota</taxon>
        <taxon>Lepidoptera</taxon>
        <taxon>Glossata</taxon>
        <taxon>Ditrysia</taxon>
        <taxon>Noctuoidea</taxon>
        <taxon>Noctuidae</taxon>
        <taxon>Plusiinae</taxon>
        <taxon>Trichoplusia</taxon>
    </lineage>
</organism>
<feature type="domain" description="HMG box" evidence="13">
    <location>
        <begin position="3"/>
        <end position="72"/>
    </location>
</feature>
<evidence type="ECO:0000256" key="9">
    <source>
        <dbReference type="ARBA" id="ARBA00023242"/>
    </source>
</evidence>
<dbReference type="InterPro" id="IPR009071">
    <property type="entry name" value="HMG_box_dom"/>
</dbReference>
<evidence type="ECO:0000313" key="14">
    <source>
        <dbReference type="Proteomes" id="UP000322000"/>
    </source>
</evidence>
<dbReference type="GO" id="GO:0043565">
    <property type="term" value="F:sequence-specific DNA binding"/>
    <property type="evidence" value="ECO:0007669"/>
    <property type="project" value="TreeGrafter"/>
</dbReference>
<dbReference type="GO" id="GO:0005634">
    <property type="term" value="C:nucleus"/>
    <property type="evidence" value="ECO:0007669"/>
    <property type="project" value="UniProtKB-SubCell"/>
</dbReference>
<dbReference type="PROSITE" id="PS50118">
    <property type="entry name" value="HMG_BOX_2"/>
    <property type="match status" value="1"/>
</dbReference>
<evidence type="ECO:0000313" key="15">
    <source>
        <dbReference type="RefSeq" id="XP_026741657.1"/>
    </source>
</evidence>
<dbReference type="GO" id="GO:0007283">
    <property type="term" value="P:spermatogenesis"/>
    <property type="evidence" value="ECO:0007669"/>
    <property type="project" value="TreeGrafter"/>
</dbReference>
<dbReference type="Pfam" id="PF13017">
    <property type="entry name" value="Maelstrom"/>
    <property type="match status" value="1"/>
</dbReference>
<dbReference type="InterPro" id="IPR024970">
    <property type="entry name" value="Maelstrom"/>
</dbReference>
<evidence type="ECO:0000256" key="3">
    <source>
        <dbReference type="ARBA" id="ARBA00007057"/>
    </source>
</evidence>
<keyword evidence="7 11" id="KW-0238">DNA-binding</keyword>
<keyword evidence="6" id="KW-0221">Differentiation</keyword>
<dbReference type="GO" id="GO:0043186">
    <property type="term" value="C:P granule"/>
    <property type="evidence" value="ECO:0007669"/>
    <property type="project" value="TreeGrafter"/>
</dbReference>
<keyword evidence="9 11" id="KW-0539">Nucleus</keyword>
<evidence type="ECO:0000256" key="4">
    <source>
        <dbReference type="ARBA" id="ARBA00022473"/>
    </source>
</evidence>
<keyword evidence="8" id="KW-0943">RNA-mediated gene silencing</keyword>
<name>A0A7E5WMT4_TRINI</name>
<dbReference type="PANTHER" id="PTHR21358:SF4">
    <property type="entry name" value="PROTEIN MAELSTROM HOMOLOG"/>
    <property type="match status" value="1"/>
</dbReference>